<evidence type="ECO:0000313" key="2">
    <source>
        <dbReference type="EMBL" id="HDS10665.1"/>
    </source>
</evidence>
<keyword evidence="1" id="KW-0472">Membrane</keyword>
<organism evidence="2">
    <name type="scientific">Fervidicoccus fontis</name>
    <dbReference type="NCBI Taxonomy" id="683846"/>
    <lineage>
        <taxon>Archaea</taxon>
        <taxon>Thermoproteota</taxon>
        <taxon>Thermoprotei</taxon>
        <taxon>Fervidicoccales</taxon>
        <taxon>Fervidicoccaceae</taxon>
        <taxon>Fervidicoccus</taxon>
    </lineage>
</organism>
<accession>A0A7C1I448</accession>
<feature type="transmembrane region" description="Helical" evidence="1">
    <location>
        <begin position="107"/>
        <end position="126"/>
    </location>
</feature>
<sequence>MMYPYGYMYPNEYAEPIVWLPTLFAYSLLISGADLLILALLAFLFNKLRKAMPMLLTLGLAFFTVVLLGPLADLRNPDRATLLFSNAQIVPSEQHPGTSMIALMGGLMWPLGWVLALVFILLYFSYPVHLKYLATRNPLYKVLSLGVSTPERFRAIKPVMKVVAAIALVPLAFWSIYPATLFVMQTGLFAWRNWTLLPIMYFADVFVTATAVAILVAWISGRSRLQQLDVASLITIHGGGAVSVAAILVIQLWYWKNVFGTTDYYASLAPLIRWSYVAIGLFLLTFALSLVSMRYLSLSIIIPFTGFAATVVNKWNAIIRAQEIVRSGMTYLQPTYNLSPELMVMVGIISAGVFLAIVLTSIFPLEVKNHDY</sequence>
<feature type="transmembrane region" description="Helical" evidence="1">
    <location>
        <begin position="274"/>
        <end position="293"/>
    </location>
</feature>
<feature type="transmembrane region" description="Helical" evidence="1">
    <location>
        <begin position="196"/>
        <end position="218"/>
    </location>
</feature>
<feature type="transmembrane region" description="Helical" evidence="1">
    <location>
        <begin position="23"/>
        <end position="45"/>
    </location>
</feature>
<proteinExistence type="predicted"/>
<dbReference type="EMBL" id="DSDY01000111">
    <property type="protein sequence ID" value="HDS10665.1"/>
    <property type="molecule type" value="Genomic_DNA"/>
</dbReference>
<protein>
    <submittedName>
        <fullName evidence="2">Uncharacterized protein</fullName>
    </submittedName>
</protein>
<feature type="transmembrane region" description="Helical" evidence="1">
    <location>
        <begin position="52"/>
        <end position="72"/>
    </location>
</feature>
<feature type="transmembrane region" description="Helical" evidence="1">
    <location>
        <begin position="230"/>
        <end position="254"/>
    </location>
</feature>
<gene>
    <name evidence="2" type="ORF">ENO04_03485</name>
</gene>
<keyword evidence="1" id="KW-0812">Transmembrane</keyword>
<comment type="caution">
    <text evidence="2">The sequence shown here is derived from an EMBL/GenBank/DDBJ whole genome shotgun (WGS) entry which is preliminary data.</text>
</comment>
<reference evidence="2" key="1">
    <citation type="journal article" date="2020" name="mSystems">
        <title>Genome- and Community-Level Interaction Insights into Carbon Utilization and Element Cycling Functions of Hydrothermarchaeota in Hydrothermal Sediment.</title>
        <authorList>
            <person name="Zhou Z."/>
            <person name="Liu Y."/>
            <person name="Xu W."/>
            <person name="Pan J."/>
            <person name="Luo Z.H."/>
            <person name="Li M."/>
        </authorList>
    </citation>
    <scope>NUCLEOTIDE SEQUENCE [LARGE SCALE GENOMIC DNA]</scope>
    <source>
        <strain evidence="2">SpSt-123</strain>
    </source>
</reference>
<keyword evidence="1" id="KW-1133">Transmembrane helix</keyword>
<feature type="transmembrane region" description="Helical" evidence="1">
    <location>
        <begin position="300"/>
        <end position="322"/>
    </location>
</feature>
<feature type="transmembrane region" description="Helical" evidence="1">
    <location>
        <begin position="342"/>
        <end position="365"/>
    </location>
</feature>
<evidence type="ECO:0000256" key="1">
    <source>
        <dbReference type="SAM" id="Phobius"/>
    </source>
</evidence>
<dbReference type="AlphaFoldDB" id="A0A7C1I448"/>
<name>A0A7C1I448_9CREN</name>
<feature type="transmembrane region" description="Helical" evidence="1">
    <location>
        <begin position="162"/>
        <end position="184"/>
    </location>
</feature>